<evidence type="ECO:0000256" key="1">
    <source>
        <dbReference type="SAM" id="Phobius"/>
    </source>
</evidence>
<proteinExistence type="predicted"/>
<protein>
    <submittedName>
        <fullName evidence="2">Uncharacterized protein</fullName>
    </submittedName>
</protein>
<dbReference type="AlphaFoldDB" id="A0A2M4CXK0"/>
<feature type="transmembrane region" description="Helical" evidence="1">
    <location>
        <begin position="12"/>
        <end position="38"/>
    </location>
</feature>
<evidence type="ECO:0000313" key="2">
    <source>
        <dbReference type="EMBL" id="MBW70054.1"/>
    </source>
</evidence>
<feature type="transmembrane region" description="Helical" evidence="1">
    <location>
        <begin position="130"/>
        <end position="154"/>
    </location>
</feature>
<dbReference type="EMBL" id="GGFL01005876">
    <property type="protein sequence ID" value="MBW70054.1"/>
    <property type="molecule type" value="Transcribed_RNA"/>
</dbReference>
<keyword evidence="1" id="KW-0812">Transmembrane</keyword>
<name>A0A2M4CXK0_ANODA</name>
<sequence length="222" mass="24924">MVITGWWTTMLFLLLLMVVFVVVLLVLGLLLLFFGWVFASGAVRVRVLVCFLLLFCLGCRLPVGWLLLLMLLRGFVFFPVLPWLRLFWLGWFSGGLVLLQCGRFRVWRLYLVDPLPLIPRGLLLRFESNLVFLVGLALWGCCLLLGWVAFGSLLLSRCRGASGFLLLVGGPGCLRARIPACLLLLRVAVLVITSTRTSTEIINGGGGRICEDRFIMDRCRDC</sequence>
<keyword evidence="1" id="KW-0472">Membrane</keyword>
<accession>A0A2M4CXK0</accession>
<feature type="transmembrane region" description="Helical" evidence="1">
    <location>
        <begin position="80"/>
        <end position="99"/>
    </location>
</feature>
<reference evidence="2" key="1">
    <citation type="submission" date="2018-01" db="EMBL/GenBank/DDBJ databases">
        <title>An insight into the sialome of Amazonian anophelines.</title>
        <authorList>
            <person name="Ribeiro J.M."/>
            <person name="Scarpassa V."/>
            <person name="Calvo E."/>
        </authorList>
    </citation>
    <scope>NUCLEOTIDE SEQUENCE</scope>
</reference>
<feature type="transmembrane region" description="Helical" evidence="1">
    <location>
        <begin position="45"/>
        <end position="68"/>
    </location>
</feature>
<keyword evidence="1" id="KW-1133">Transmembrane helix</keyword>
<organism evidence="2">
    <name type="scientific">Anopheles darlingi</name>
    <name type="common">Mosquito</name>
    <dbReference type="NCBI Taxonomy" id="43151"/>
    <lineage>
        <taxon>Eukaryota</taxon>
        <taxon>Metazoa</taxon>
        <taxon>Ecdysozoa</taxon>
        <taxon>Arthropoda</taxon>
        <taxon>Hexapoda</taxon>
        <taxon>Insecta</taxon>
        <taxon>Pterygota</taxon>
        <taxon>Neoptera</taxon>
        <taxon>Endopterygota</taxon>
        <taxon>Diptera</taxon>
        <taxon>Nematocera</taxon>
        <taxon>Culicoidea</taxon>
        <taxon>Culicidae</taxon>
        <taxon>Anophelinae</taxon>
        <taxon>Anopheles</taxon>
    </lineage>
</organism>